<dbReference type="Proteomes" id="UP000310158">
    <property type="component" value="Unassembled WGS sequence"/>
</dbReference>
<keyword evidence="2" id="KW-0274">FAD</keyword>
<comment type="caution">
    <text evidence="4">The sequence shown here is derived from an EMBL/GenBank/DDBJ whole genome shotgun (WGS) entry which is preliminary data.</text>
</comment>
<accession>A0A4S4LPD6</accession>
<keyword evidence="5" id="KW-1185">Reference proteome</keyword>
<dbReference type="InterPro" id="IPR020946">
    <property type="entry name" value="Flavin_mOase-like"/>
</dbReference>
<dbReference type="Gene3D" id="3.50.50.60">
    <property type="entry name" value="FAD/NAD(P)-binding domain"/>
    <property type="match status" value="2"/>
</dbReference>
<evidence type="ECO:0000256" key="2">
    <source>
        <dbReference type="ARBA" id="ARBA00022827"/>
    </source>
</evidence>
<protein>
    <recommendedName>
        <fullName evidence="6">FAD/NAD(P)-binding domain-containing protein</fullName>
    </recommendedName>
</protein>
<evidence type="ECO:0000256" key="1">
    <source>
        <dbReference type="ARBA" id="ARBA00022630"/>
    </source>
</evidence>
<dbReference type="Gene3D" id="3.10.450.50">
    <property type="match status" value="1"/>
</dbReference>
<dbReference type="GO" id="GO:0050661">
    <property type="term" value="F:NADP binding"/>
    <property type="evidence" value="ECO:0007669"/>
    <property type="project" value="InterPro"/>
</dbReference>
<reference evidence="4 5" key="1">
    <citation type="submission" date="2019-02" db="EMBL/GenBank/DDBJ databases">
        <title>Genome sequencing of the rare red list fungi Bondarzewia mesenterica.</title>
        <authorList>
            <person name="Buettner E."/>
            <person name="Kellner H."/>
        </authorList>
    </citation>
    <scope>NUCLEOTIDE SEQUENCE [LARGE SCALE GENOMIC DNA]</scope>
    <source>
        <strain evidence="4 5">DSM 108281</strain>
    </source>
</reference>
<gene>
    <name evidence="4" type="ORF">EW146_g6790</name>
</gene>
<evidence type="ECO:0000313" key="4">
    <source>
        <dbReference type="EMBL" id="THH13418.1"/>
    </source>
</evidence>
<dbReference type="OrthoDB" id="74360at2759"/>
<keyword evidence="1" id="KW-0285">Flavoprotein</keyword>
<proteinExistence type="predicted"/>
<dbReference type="Pfam" id="PF00743">
    <property type="entry name" value="FMO-like"/>
    <property type="match status" value="1"/>
</dbReference>
<organism evidence="4 5">
    <name type="scientific">Bondarzewia mesenterica</name>
    <dbReference type="NCBI Taxonomy" id="1095465"/>
    <lineage>
        <taxon>Eukaryota</taxon>
        <taxon>Fungi</taxon>
        <taxon>Dikarya</taxon>
        <taxon>Basidiomycota</taxon>
        <taxon>Agaricomycotina</taxon>
        <taxon>Agaricomycetes</taxon>
        <taxon>Russulales</taxon>
        <taxon>Bondarzewiaceae</taxon>
        <taxon>Bondarzewia</taxon>
    </lineage>
</organism>
<dbReference type="SUPFAM" id="SSF51905">
    <property type="entry name" value="FAD/NAD(P)-binding domain"/>
    <property type="match status" value="2"/>
</dbReference>
<sequence length="625" mass="69796">MASITQATLPTLDRLNAVVPDAVDVQKVAKDWFDSFAKHARSDSVSGVLDLLLEDAFWRDLLALTWDFRTFYGTDNIRKFLEDRLAQAQLSSIELDPSSVQLQRPYPDIAWVQAFFSFDTPTGRGSGIVRLVPTSDSSWRAHSLFTNLESLHGFPEQTGLLREPQPNHGKWQEKRKREIDCLDEDPKVVVIGAGQCGLEIAARLKYLGVKTLVVEREPRIGNLWRKRYEALCLHDTVWYDHMPYIPFPPTWPVFCPAPKLADWLESYAHSLELDVWTSSNVTSAKQDPSTHKWAVTIKRADGSERSFVVNHLIFAVGLLGGVMKLPEIPGMGEFQGQIMHSGQFKTARDHKGQKVVVVGACTSGHDISKDLCDNGVGEFFVSSYGLPVEQRKSDVTLFQRSSSYIMSTKYGITTLLESFWSENGPPTEVADRLYASYPNYLLKPLHQRLVKTIAEKDKDTLDGLKRVGFRLNDGIDGSGFLLLAWQRGGGYYLDVGASQLIIDGKIKLKNDSQISRFTKTGLLFENGSTLDADVIIFATGYGDDKHPSIRAVVGDEVADKVKPLWGLDGEGEIQGVWRDTGVPNLYCLMGVLQGNLALCRSHSKLMALQIKAMEEGVFGERYTRS</sequence>
<evidence type="ECO:0000256" key="3">
    <source>
        <dbReference type="ARBA" id="ARBA00023002"/>
    </source>
</evidence>
<dbReference type="InterPro" id="IPR036188">
    <property type="entry name" value="FAD/NAD-bd_sf"/>
</dbReference>
<dbReference type="InterPro" id="IPR032710">
    <property type="entry name" value="NTF2-like_dom_sf"/>
</dbReference>
<dbReference type="SUPFAM" id="SSF54427">
    <property type="entry name" value="NTF2-like"/>
    <property type="match status" value="1"/>
</dbReference>
<dbReference type="InterPro" id="IPR050982">
    <property type="entry name" value="Auxin_biosynth/cation_transpt"/>
</dbReference>
<evidence type="ECO:0000313" key="5">
    <source>
        <dbReference type="Proteomes" id="UP000310158"/>
    </source>
</evidence>
<keyword evidence="3" id="KW-0560">Oxidoreductase</keyword>
<dbReference type="PANTHER" id="PTHR43539">
    <property type="entry name" value="FLAVIN-BINDING MONOOXYGENASE-LIKE PROTEIN (AFU_ORTHOLOGUE AFUA_4G09220)"/>
    <property type="match status" value="1"/>
</dbReference>
<dbReference type="PANTHER" id="PTHR43539:SF68">
    <property type="entry name" value="FLAVIN-BINDING MONOOXYGENASE-LIKE PROTEIN (AFU_ORTHOLOGUE AFUA_4G09220)"/>
    <property type="match status" value="1"/>
</dbReference>
<dbReference type="EMBL" id="SGPL01000355">
    <property type="protein sequence ID" value="THH13418.1"/>
    <property type="molecule type" value="Genomic_DNA"/>
</dbReference>
<evidence type="ECO:0008006" key="6">
    <source>
        <dbReference type="Google" id="ProtNLM"/>
    </source>
</evidence>
<dbReference type="GO" id="GO:0050660">
    <property type="term" value="F:flavin adenine dinucleotide binding"/>
    <property type="evidence" value="ECO:0007669"/>
    <property type="project" value="InterPro"/>
</dbReference>
<dbReference type="GO" id="GO:0004499">
    <property type="term" value="F:N,N-dimethylaniline monooxygenase activity"/>
    <property type="evidence" value="ECO:0007669"/>
    <property type="project" value="InterPro"/>
</dbReference>
<dbReference type="AlphaFoldDB" id="A0A4S4LPD6"/>
<name>A0A4S4LPD6_9AGAM</name>